<dbReference type="Proteomes" id="UP001157006">
    <property type="component" value="Chromosome 2"/>
</dbReference>
<evidence type="ECO:0000313" key="3">
    <source>
        <dbReference type="Proteomes" id="UP001157006"/>
    </source>
</evidence>
<accession>A0AAV0ZU60</accession>
<dbReference type="Pfam" id="PF00646">
    <property type="entry name" value="F-box"/>
    <property type="match status" value="1"/>
</dbReference>
<evidence type="ECO:0000313" key="2">
    <source>
        <dbReference type="EMBL" id="CAI8601426.1"/>
    </source>
</evidence>
<dbReference type="SUPFAM" id="SSF81383">
    <property type="entry name" value="F-box domain"/>
    <property type="match status" value="1"/>
</dbReference>
<evidence type="ECO:0000259" key="1">
    <source>
        <dbReference type="SMART" id="SM00256"/>
    </source>
</evidence>
<dbReference type="PANTHER" id="PTHR35546:SF130">
    <property type="entry name" value="EXPRESSED PROTEIN"/>
    <property type="match status" value="1"/>
</dbReference>
<dbReference type="InterPro" id="IPR056592">
    <property type="entry name" value="Beta-prop_At3g26010-like"/>
</dbReference>
<proteinExistence type="predicted"/>
<gene>
    <name evidence="2" type="ORF">VFH_II272120</name>
</gene>
<feature type="domain" description="F-box" evidence="1">
    <location>
        <begin position="19"/>
        <end position="59"/>
    </location>
</feature>
<dbReference type="InterPro" id="IPR055290">
    <property type="entry name" value="At3g26010-like"/>
</dbReference>
<organism evidence="2 3">
    <name type="scientific">Vicia faba</name>
    <name type="common">Broad bean</name>
    <name type="synonym">Faba vulgaris</name>
    <dbReference type="NCBI Taxonomy" id="3906"/>
    <lineage>
        <taxon>Eukaryota</taxon>
        <taxon>Viridiplantae</taxon>
        <taxon>Streptophyta</taxon>
        <taxon>Embryophyta</taxon>
        <taxon>Tracheophyta</taxon>
        <taxon>Spermatophyta</taxon>
        <taxon>Magnoliopsida</taxon>
        <taxon>eudicotyledons</taxon>
        <taxon>Gunneridae</taxon>
        <taxon>Pentapetalae</taxon>
        <taxon>rosids</taxon>
        <taxon>fabids</taxon>
        <taxon>Fabales</taxon>
        <taxon>Fabaceae</taxon>
        <taxon>Papilionoideae</taxon>
        <taxon>50 kb inversion clade</taxon>
        <taxon>NPAAA clade</taxon>
        <taxon>Hologalegina</taxon>
        <taxon>IRL clade</taxon>
        <taxon>Fabeae</taxon>
        <taxon>Vicia</taxon>
    </lineage>
</organism>
<dbReference type="AlphaFoldDB" id="A0AAV0ZU60"/>
<reference evidence="2 3" key="1">
    <citation type="submission" date="2023-01" db="EMBL/GenBank/DDBJ databases">
        <authorList>
            <person name="Kreplak J."/>
        </authorList>
    </citation>
    <scope>NUCLEOTIDE SEQUENCE [LARGE SCALE GENOMIC DNA]</scope>
</reference>
<dbReference type="InterPro" id="IPR036047">
    <property type="entry name" value="F-box-like_dom_sf"/>
</dbReference>
<name>A0AAV0ZU60_VICFA</name>
<dbReference type="SUPFAM" id="SSF69304">
    <property type="entry name" value="Tricorn protease N-terminal domain"/>
    <property type="match status" value="1"/>
</dbReference>
<sequence>MAHDISSAKLLSKCDINYLSDDLLAQIFTLLPFKSNIRCKCVSKRWLELISSPYFIKQFTSLQHSLFKSILMFVTPHEIILAFIEESQKYDPMKIPITFPPDMLVKGSVCGCSHGIFLCCNTRYTYGSGYYIYDPLMKQYISIPPSPATCNENLYAVGFTCSHLTNDRTLTSYPDERDFKVVIINSFIRRMFEVELYIFSSDTGQWKHIVINIPDGFAFAPHWLLSFSYNGSLYFMGRTNIFVMNPYTNHSYTLDYPLEADSMNIMSFGFLGSSCGGLRIGEIGQKELRIWELVERNNWDLLHRIDINKKLPENFCGNYYKRVAGFHPYDGDIVYLHSYADGVFVCNLRSEKFEGVSGYEKIDISPFQLEIGDLLPQES</sequence>
<dbReference type="Pfam" id="PF24750">
    <property type="entry name" value="b-prop_At3g26010-like"/>
    <property type="match status" value="1"/>
</dbReference>
<keyword evidence="3" id="KW-1185">Reference proteome</keyword>
<dbReference type="EMBL" id="OX451737">
    <property type="protein sequence ID" value="CAI8601426.1"/>
    <property type="molecule type" value="Genomic_DNA"/>
</dbReference>
<dbReference type="PANTHER" id="PTHR35546">
    <property type="entry name" value="F-BOX PROTEIN INTERACTION DOMAIN PROTEIN-RELATED"/>
    <property type="match status" value="1"/>
</dbReference>
<dbReference type="InterPro" id="IPR001810">
    <property type="entry name" value="F-box_dom"/>
</dbReference>
<dbReference type="Gene3D" id="1.20.1280.50">
    <property type="match status" value="1"/>
</dbReference>
<dbReference type="SMART" id="SM00256">
    <property type="entry name" value="FBOX"/>
    <property type="match status" value="1"/>
</dbReference>
<protein>
    <recommendedName>
        <fullName evidence="1">F-box domain-containing protein</fullName>
    </recommendedName>
</protein>